<dbReference type="Pfam" id="PF00194">
    <property type="entry name" value="Carb_anhydrase"/>
    <property type="match status" value="1"/>
</dbReference>
<dbReference type="GO" id="GO:0008270">
    <property type="term" value="F:zinc ion binding"/>
    <property type="evidence" value="ECO:0007669"/>
    <property type="project" value="UniProtKB-UniRule"/>
</dbReference>
<evidence type="ECO:0000256" key="5">
    <source>
        <dbReference type="ARBA" id="ARBA00012925"/>
    </source>
</evidence>
<gene>
    <name evidence="12" type="ORF">VNO77_16095</name>
</gene>
<evidence type="ECO:0000256" key="9">
    <source>
        <dbReference type="ARBA" id="ARBA00048348"/>
    </source>
</evidence>
<name>A0AAN9M156_CANGL</name>
<dbReference type="InterPro" id="IPR001148">
    <property type="entry name" value="CA_dom"/>
</dbReference>
<protein>
    <recommendedName>
        <fullName evidence="5 10">Carbonic anhydrase</fullName>
        <ecNumber evidence="5 10">4.2.1.1</ecNumber>
    </recommendedName>
</protein>
<proteinExistence type="inferred from homology"/>
<comment type="catalytic activity">
    <reaction evidence="9 10">
        <text>hydrogencarbonate + H(+) = CO2 + H2O</text>
        <dbReference type="Rhea" id="RHEA:10748"/>
        <dbReference type="ChEBI" id="CHEBI:15377"/>
        <dbReference type="ChEBI" id="CHEBI:15378"/>
        <dbReference type="ChEBI" id="CHEBI:16526"/>
        <dbReference type="ChEBI" id="CHEBI:17544"/>
        <dbReference type="EC" id="4.2.1.1"/>
    </reaction>
</comment>
<dbReference type="AlphaFoldDB" id="A0AAN9M156"/>
<dbReference type="EC" id="4.2.1.1" evidence="5 10"/>
<dbReference type="Gene3D" id="3.10.200.10">
    <property type="entry name" value="Alpha carbonic anhydrase"/>
    <property type="match status" value="1"/>
</dbReference>
<keyword evidence="7 10" id="KW-0862">Zinc</keyword>
<evidence type="ECO:0000256" key="4">
    <source>
        <dbReference type="ARBA" id="ARBA00006365"/>
    </source>
</evidence>
<evidence type="ECO:0000256" key="8">
    <source>
        <dbReference type="ARBA" id="ARBA00023239"/>
    </source>
</evidence>
<evidence type="ECO:0000256" key="10">
    <source>
        <dbReference type="RuleBase" id="RU367011"/>
    </source>
</evidence>
<dbReference type="CDD" id="cd03124">
    <property type="entry name" value="alpha_CA_prokaryotic_like"/>
    <property type="match status" value="1"/>
</dbReference>
<dbReference type="EMBL" id="JAYMYQ010000003">
    <property type="protein sequence ID" value="KAK7345491.1"/>
    <property type="molecule type" value="Genomic_DNA"/>
</dbReference>
<keyword evidence="8 10" id="KW-0456">Lyase</keyword>
<evidence type="ECO:0000256" key="2">
    <source>
        <dbReference type="ARBA" id="ARBA00002904"/>
    </source>
</evidence>
<comment type="similarity">
    <text evidence="10">Belongs to the alpha-carbonic anhydrase family.</text>
</comment>
<dbReference type="InterPro" id="IPR023561">
    <property type="entry name" value="Carbonic_anhydrase_a-class"/>
</dbReference>
<evidence type="ECO:0000256" key="7">
    <source>
        <dbReference type="ARBA" id="ARBA00022833"/>
    </source>
</evidence>
<comment type="subcellular location">
    <subcellularLocation>
        <location evidence="3">Plastid</location>
        <location evidence="3">Chloroplast stroma</location>
    </subcellularLocation>
</comment>
<dbReference type="PROSITE" id="PS51144">
    <property type="entry name" value="ALPHA_CA_2"/>
    <property type="match status" value="1"/>
</dbReference>
<dbReference type="PANTHER" id="PTHR18952">
    <property type="entry name" value="CARBONIC ANHYDRASE"/>
    <property type="match status" value="1"/>
</dbReference>
<comment type="similarity">
    <text evidence="4">Belongs to the alpha-class carbonic anhydrase family.</text>
</comment>
<keyword evidence="13" id="KW-1185">Reference proteome</keyword>
<feature type="domain" description="Alpha-carbonic anhydrase" evidence="11">
    <location>
        <begin position="1"/>
        <end position="211"/>
    </location>
</feature>
<evidence type="ECO:0000256" key="6">
    <source>
        <dbReference type="ARBA" id="ARBA00022723"/>
    </source>
</evidence>
<accession>A0AAN9M156</accession>
<keyword evidence="6 10" id="KW-0479">Metal-binding</keyword>
<reference evidence="12 13" key="1">
    <citation type="submission" date="2024-01" db="EMBL/GenBank/DDBJ databases">
        <title>The genomes of 5 underutilized Papilionoideae crops provide insights into root nodulation and disease resistanc.</title>
        <authorList>
            <person name="Jiang F."/>
        </authorList>
    </citation>
    <scope>NUCLEOTIDE SEQUENCE [LARGE SCALE GENOMIC DNA]</scope>
    <source>
        <strain evidence="12">LVBAO_FW01</strain>
        <tissue evidence="12">Leaves</tissue>
    </source>
</reference>
<dbReference type="GO" id="GO:0009570">
    <property type="term" value="C:chloroplast stroma"/>
    <property type="evidence" value="ECO:0007669"/>
    <property type="project" value="UniProtKB-SubCell"/>
</dbReference>
<dbReference type="InterPro" id="IPR041891">
    <property type="entry name" value="Alpha_CA_prokaryot-like"/>
</dbReference>
<dbReference type="InterPro" id="IPR018338">
    <property type="entry name" value="Carbonic_anhydrase_a-class_CS"/>
</dbReference>
<comment type="function">
    <text evidence="2 10">Reversible hydration of carbon dioxide.</text>
</comment>
<dbReference type="GO" id="GO:0004089">
    <property type="term" value="F:carbonate dehydratase activity"/>
    <property type="evidence" value="ECO:0007669"/>
    <property type="project" value="UniProtKB-UniRule"/>
</dbReference>
<dbReference type="SMART" id="SM01057">
    <property type="entry name" value="Carb_anhydrase"/>
    <property type="match status" value="1"/>
</dbReference>
<dbReference type="SUPFAM" id="SSF51069">
    <property type="entry name" value="Carbonic anhydrase"/>
    <property type="match status" value="1"/>
</dbReference>
<evidence type="ECO:0000259" key="11">
    <source>
        <dbReference type="PROSITE" id="PS51144"/>
    </source>
</evidence>
<dbReference type="PANTHER" id="PTHR18952:SF198">
    <property type="entry name" value="CARBONIC ANHYDRASE"/>
    <property type="match status" value="1"/>
</dbReference>
<dbReference type="InterPro" id="IPR036398">
    <property type="entry name" value="CA_dom_sf"/>
</dbReference>
<dbReference type="Proteomes" id="UP001367508">
    <property type="component" value="Unassembled WGS sequence"/>
</dbReference>
<comment type="cofactor">
    <cofactor evidence="1 10">
        <name>Zn(2+)</name>
        <dbReference type="ChEBI" id="CHEBI:29105"/>
    </cofactor>
</comment>
<dbReference type="PROSITE" id="PS00162">
    <property type="entry name" value="ALPHA_CA_1"/>
    <property type="match status" value="1"/>
</dbReference>
<organism evidence="12 13">
    <name type="scientific">Canavalia gladiata</name>
    <name type="common">Sword bean</name>
    <name type="synonym">Dolichos gladiatus</name>
    <dbReference type="NCBI Taxonomy" id="3824"/>
    <lineage>
        <taxon>Eukaryota</taxon>
        <taxon>Viridiplantae</taxon>
        <taxon>Streptophyta</taxon>
        <taxon>Embryophyta</taxon>
        <taxon>Tracheophyta</taxon>
        <taxon>Spermatophyta</taxon>
        <taxon>Magnoliopsida</taxon>
        <taxon>eudicotyledons</taxon>
        <taxon>Gunneridae</taxon>
        <taxon>Pentapetalae</taxon>
        <taxon>rosids</taxon>
        <taxon>fabids</taxon>
        <taxon>Fabales</taxon>
        <taxon>Fabaceae</taxon>
        <taxon>Papilionoideae</taxon>
        <taxon>50 kb inversion clade</taxon>
        <taxon>NPAAA clade</taxon>
        <taxon>indigoferoid/millettioid clade</taxon>
        <taxon>Phaseoleae</taxon>
        <taxon>Canavalia</taxon>
    </lineage>
</organism>
<sequence length="252" mass="28565">MQSPIDISSGILKLIPNSPKLITNYKSSNAILINRGHDIAVFWKGNAGSIHIAGTEFFLQQCHWHSPSEHSIDGMKYDLEMHMVHIDPNGNNIAVFGAFFNIGQPDPFLSQLEKEIEKMIDEEGERVIEEKDPSQLKTIGNMYYRYIGSLTTPPCTEGVIWSIDREIRTVSEAQVNLLRQAVHDLHHSEWLGTVSLNSFEEPLTKALSTYCFSCDQLCSMQRGDEVIKNSDPLRRGIDWRTHSHQSNQTKAL</sequence>
<evidence type="ECO:0000313" key="12">
    <source>
        <dbReference type="EMBL" id="KAK7345491.1"/>
    </source>
</evidence>
<dbReference type="GO" id="GO:0006730">
    <property type="term" value="P:one-carbon metabolic process"/>
    <property type="evidence" value="ECO:0007669"/>
    <property type="project" value="TreeGrafter"/>
</dbReference>
<evidence type="ECO:0000256" key="1">
    <source>
        <dbReference type="ARBA" id="ARBA00001947"/>
    </source>
</evidence>
<evidence type="ECO:0000256" key="3">
    <source>
        <dbReference type="ARBA" id="ARBA00004470"/>
    </source>
</evidence>
<comment type="caution">
    <text evidence="12">The sequence shown here is derived from an EMBL/GenBank/DDBJ whole genome shotgun (WGS) entry which is preliminary data.</text>
</comment>
<evidence type="ECO:0000313" key="13">
    <source>
        <dbReference type="Proteomes" id="UP001367508"/>
    </source>
</evidence>